<evidence type="ECO:0008006" key="4">
    <source>
        <dbReference type="Google" id="ProtNLM"/>
    </source>
</evidence>
<gene>
    <name evidence="2" type="ORF">ACJIZ3_006500</name>
</gene>
<organism evidence="2 3">
    <name type="scientific">Penstemon smallii</name>
    <dbReference type="NCBI Taxonomy" id="265156"/>
    <lineage>
        <taxon>Eukaryota</taxon>
        <taxon>Viridiplantae</taxon>
        <taxon>Streptophyta</taxon>
        <taxon>Embryophyta</taxon>
        <taxon>Tracheophyta</taxon>
        <taxon>Spermatophyta</taxon>
        <taxon>Magnoliopsida</taxon>
        <taxon>eudicotyledons</taxon>
        <taxon>Gunneridae</taxon>
        <taxon>Pentapetalae</taxon>
        <taxon>asterids</taxon>
        <taxon>lamiids</taxon>
        <taxon>Lamiales</taxon>
        <taxon>Plantaginaceae</taxon>
        <taxon>Cheloneae</taxon>
        <taxon>Penstemon</taxon>
    </lineage>
</organism>
<dbReference type="AlphaFoldDB" id="A0ABD3S7W4"/>
<dbReference type="Proteomes" id="UP001634393">
    <property type="component" value="Unassembled WGS sequence"/>
</dbReference>
<proteinExistence type="predicted"/>
<name>A0ABD3S7W4_9LAMI</name>
<feature type="region of interest" description="Disordered" evidence="1">
    <location>
        <begin position="1"/>
        <end position="22"/>
    </location>
</feature>
<dbReference type="PANTHER" id="PTHR45786">
    <property type="entry name" value="DNA BINDING PROTEIN-LIKE"/>
    <property type="match status" value="1"/>
</dbReference>
<feature type="compositionally biased region" description="Basic and acidic residues" evidence="1">
    <location>
        <begin position="1"/>
        <end position="12"/>
    </location>
</feature>
<protein>
    <recommendedName>
        <fullName evidence="4">Helitron helicase-like domain-containing protein</fullName>
    </recommendedName>
</protein>
<accession>A0ABD3S7W4</accession>
<evidence type="ECO:0000313" key="2">
    <source>
        <dbReference type="EMBL" id="KAL3820595.1"/>
    </source>
</evidence>
<dbReference type="EMBL" id="JBJXBP010000007">
    <property type="protein sequence ID" value="KAL3820595.1"/>
    <property type="molecule type" value="Genomic_DNA"/>
</dbReference>
<sequence>MDRSSEQRDSRNRRQRERYAALSDEERQRLALRRRANYTRRVSTAVVSSLPPSDEFPYQVHDGVSPLADNLSSDVVRGPCSARPIDPFSMGANFEVGQSSSTSAIVHNEVEIQRGPASRFDRIMEVPTVPWVLPTASSCLHCGARRFFREGPAFCCSNKQICLPQSRVCAILHFLFTDMSEIAYEFRQRGRTYNNGFAFTSIGMSTDADSWLAKEGIYALKVFGQVFHYMNPVDGTPNSKDLLQLFFLDSIDELDQSIVEAKGLRSDIMSLIVDALSSNPYSVFFKRLRSWDNLRDTHVVLRKNPCADQRTHNLPTVDEVAAIWRDVPEGDIGCQRDIRVYTDGSRGHKIRYYYGCYDPLQYPILFPYGETGWHAGIKKKKGIAPSTSASLEEPCSGFDAVAPVNLPSAEAVLLQEERGMCFFTFSHFI</sequence>
<dbReference type="PANTHER" id="PTHR45786:SF75">
    <property type="entry name" value="ATP-DEPENDENT DNA HELICASE"/>
    <property type="match status" value="1"/>
</dbReference>
<evidence type="ECO:0000256" key="1">
    <source>
        <dbReference type="SAM" id="MobiDB-lite"/>
    </source>
</evidence>
<evidence type="ECO:0000313" key="3">
    <source>
        <dbReference type="Proteomes" id="UP001634393"/>
    </source>
</evidence>
<comment type="caution">
    <text evidence="2">The sequence shown here is derived from an EMBL/GenBank/DDBJ whole genome shotgun (WGS) entry which is preliminary data.</text>
</comment>
<reference evidence="2 3" key="1">
    <citation type="submission" date="2024-12" db="EMBL/GenBank/DDBJ databases">
        <title>The unique morphological basis and parallel evolutionary history of personate flowers in Penstemon.</title>
        <authorList>
            <person name="Depatie T.H."/>
            <person name="Wessinger C.A."/>
        </authorList>
    </citation>
    <scope>NUCLEOTIDE SEQUENCE [LARGE SCALE GENOMIC DNA]</scope>
    <source>
        <strain evidence="2">WTNN_2</strain>
        <tissue evidence="2">Leaf</tissue>
    </source>
</reference>
<keyword evidence="3" id="KW-1185">Reference proteome</keyword>